<evidence type="ECO:0000259" key="1">
    <source>
        <dbReference type="PROSITE" id="PS50206"/>
    </source>
</evidence>
<proteinExistence type="predicted"/>
<dbReference type="GO" id="GO:0005634">
    <property type="term" value="C:nucleus"/>
    <property type="evidence" value="ECO:0007669"/>
    <property type="project" value="TreeGrafter"/>
</dbReference>
<keyword evidence="3" id="KW-1185">Reference proteome</keyword>
<evidence type="ECO:0000313" key="2">
    <source>
        <dbReference type="EMBL" id="CRK32754.1"/>
    </source>
</evidence>
<organism evidence="2 3">
    <name type="scientific">Verticillium longisporum</name>
    <name type="common">Verticillium dahliae var. longisporum</name>
    <dbReference type="NCBI Taxonomy" id="100787"/>
    <lineage>
        <taxon>Eukaryota</taxon>
        <taxon>Fungi</taxon>
        <taxon>Dikarya</taxon>
        <taxon>Ascomycota</taxon>
        <taxon>Pezizomycotina</taxon>
        <taxon>Sordariomycetes</taxon>
        <taxon>Hypocreomycetidae</taxon>
        <taxon>Glomerellales</taxon>
        <taxon>Plectosphaerellaceae</taxon>
        <taxon>Verticillium</taxon>
    </lineage>
</organism>
<dbReference type="PANTHER" id="PTHR10828:SF50">
    <property type="entry name" value="REDUCTASE (ARC2), PUTATIVE (AFU_ORTHOLOGUE AFUA_6G13400)-RELATED"/>
    <property type="match status" value="1"/>
</dbReference>
<dbReference type="STRING" id="100787.A0A0G4MES8"/>
<dbReference type="AlphaFoldDB" id="A0A0G4MES8"/>
<evidence type="ECO:0000313" key="3">
    <source>
        <dbReference type="Proteomes" id="UP000044602"/>
    </source>
</evidence>
<dbReference type="InterPro" id="IPR001763">
    <property type="entry name" value="Rhodanese-like_dom"/>
</dbReference>
<feature type="domain" description="Rhodanese" evidence="1">
    <location>
        <begin position="40"/>
        <end position="140"/>
    </location>
</feature>
<dbReference type="Pfam" id="PF00581">
    <property type="entry name" value="Rhodanese"/>
    <property type="match status" value="1"/>
</dbReference>
<dbReference type="GO" id="GO:0005737">
    <property type="term" value="C:cytoplasm"/>
    <property type="evidence" value="ECO:0007669"/>
    <property type="project" value="TreeGrafter"/>
</dbReference>
<dbReference type="InterPro" id="IPR036873">
    <property type="entry name" value="Rhodanese-like_dom_sf"/>
</dbReference>
<dbReference type="GO" id="GO:0004725">
    <property type="term" value="F:protein tyrosine phosphatase activity"/>
    <property type="evidence" value="ECO:0007669"/>
    <property type="project" value="TreeGrafter"/>
</dbReference>
<dbReference type="Gene3D" id="3.40.250.10">
    <property type="entry name" value="Rhodanese-like domain"/>
    <property type="match status" value="1"/>
</dbReference>
<dbReference type="SMART" id="SM00450">
    <property type="entry name" value="RHOD"/>
    <property type="match status" value="1"/>
</dbReference>
<dbReference type="PROSITE" id="PS50206">
    <property type="entry name" value="RHODANESE_3"/>
    <property type="match status" value="1"/>
</dbReference>
<dbReference type="SUPFAM" id="SSF52821">
    <property type="entry name" value="Rhodanese/Cell cycle control phosphatase"/>
    <property type="match status" value="1"/>
</dbReference>
<sequence length="193" mass="20752">MSSTPPPWHAAFPAPKHEPAALTANEVLSLLQSAEANPSQPRDFVLVDLRRNDHEGGTIRTSLNLPAQSLYPSIPTLYDVFRAAQVKTVIWYCGSSRGRGSRAAGWLGDQIAEKGDTQMRSVILGGGIKGWVAGGESFTAYMSGYEADKWVNAADFANGPSLVYGPAAVADRTSDTTATLARKPQHRMGNEQH</sequence>
<protein>
    <recommendedName>
        <fullName evidence="1">Rhodanese domain-containing protein</fullName>
    </recommendedName>
</protein>
<dbReference type="Proteomes" id="UP000044602">
    <property type="component" value="Unassembled WGS sequence"/>
</dbReference>
<gene>
    <name evidence="2" type="ORF">BN1708_016156</name>
</gene>
<dbReference type="PANTHER" id="PTHR10828">
    <property type="entry name" value="M-PHASE INDUCER PHOSPHATASE DUAL SPECIFICITY PHOSPHATASE CDC25"/>
    <property type="match status" value="1"/>
</dbReference>
<reference evidence="2 3" key="1">
    <citation type="submission" date="2015-05" db="EMBL/GenBank/DDBJ databases">
        <authorList>
            <person name="Wang D.B."/>
            <person name="Wang M."/>
        </authorList>
    </citation>
    <scope>NUCLEOTIDE SEQUENCE [LARGE SCALE GENOMIC DNA]</scope>
    <source>
        <strain evidence="2">VL1</strain>
    </source>
</reference>
<accession>A0A0G4MES8</accession>
<dbReference type="EMBL" id="CVQH01022294">
    <property type="protein sequence ID" value="CRK32754.1"/>
    <property type="molecule type" value="Genomic_DNA"/>
</dbReference>
<name>A0A0G4MES8_VERLO</name>